<dbReference type="CDD" id="cd00067">
    <property type="entry name" value="GAL4"/>
    <property type="match status" value="1"/>
</dbReference>
<protein>
    <recommendedName>
        <fullName evidence="6">Zn(2)-C6 fungal-type domain-containing protein</fullName>
    </recommendedName>
</protein>
<dbReference type="InterPro" id="IPR036864">
    <property type="entry name" value="Zn2-C6_fun-type_DNA-bd_sf"/>
</dbReference>
<keyword evidence="4" id="KW-0804">Transcription</keyword>
<dbReference type="Gene3D" id="4.10.240.10">
    <property type="entry name" value="Zn(2)-C6 fungal-type DNA-binding domain"/>
    <property type="match status" value="1"/>
</dbReference>
<dbReference type="PANTHER" id="PTHR37534:SF46">
    <property type="entry name" value="ZN(II)2CYS6 TRANSCRIPTION FACTOR (EUROFUNG)"/>
    <property type="match status" value="1"/>
</dbReference>
<evidence type="ECO:0000313" key="7">
    <source>
        <dbReference type="EMBL" id="RVX67514.1"/>
    </source>
</evidence>
<dbReference type="GO" id="GO:0005634">
    <property type="term" value="C:nucleus"/>
    <property type="evidence" value="ECO:0007669"/>
    <property type="project" value="UniProtKB-SubCell"/>
</dbReference>
<keyword evidence="3" id="KW-0238">DNA-binding</keyword>
<dbReference type="Proteomes" id="UP000288859">
    <property type="component" value="Unassembled WGS sequence"/>
</dbReference>
<dbReference type="Pfam" id="PF11951">
    <property type="entry name" value="Fungal_trans_2"/>
    <property type="match status" value="1"/>
</dbReference>
<gene>
    <name evidence="7" type="ORF">B0A52_08867</name>
</gene>
<evidence type="ECO:0000259" key="6">
    <source>
        <dbReference type="PROSITE" id="PS50048"/>
    </source>
</evidence>
<proteinExistence type="predicted"/>
<reference evidence="7 8" key="1">
    <citation type="submission" date="2017-03" db="EMBL/GenBank/DDBJ databases">
        <title>Genomes of endolithic fungi from Antarctica.</title>
        <authorList>
            <person name="Coleine C."/>
            <person name="Masonjones S."/>
            <person name="Stajich J.E."/>
        </authorList>
    </citation>
    <scope>NUCLEOTIDE SEQUENCE [LARGE SCALE GENOMIC DNA]</scope>
    <source>
        <strain evidence="7 8">CCFEE 6314</strain>
    </source>
</reference>
<dbReference type="GO" id="GO:0003677">
    <property type="term" value="F:DNA binding"/>
    <property type="evidence" value="ECO:0007669"/>
    <property type="project" value="UniProtKB-KW"/>
</dbReference>
<dbReference type="PROSITE" id="PS00463">
    <property type="entry name" value="ZN2_CY6_FUNGAL_1"/>
    <property type="match status" value="1"/>
</dbReference>
<evidence type="ECO:0000256" key="3">
    <source>
        <dbReference type="ARBA" id="ARBA00023125"/>
    </source>
</evidence>
<evidence type="ECO:0000256" key="2">
    <source>
        <dbReference type="ARBA" id="ARBA00023015"/>
    </source>
</evidence>
<dbReference type="OrthoDB" id="1919336at2759"/>
<dbReference type="AlphaFoldDB" id="A0A438MUT8"/>
<dbReference type="Pfam" id="PF00172">
    <property type="entry name" value="Zn_clus"/>
    <property type="match status" value="1"/>
</dbReference>
<dbReference type="EMBL" id="NAJM01000047">
    <property type="protein sequence ID" value="RVX67514.1"/>
    <property type="molecule type" value="Genomic_DNA"/>
</dbReference>
<dbReference type="PANTHER" id="PTHR37534">
    <property type="entry name" value="TRANSCRIPTIONAL ACTIVATOR PROTEIN UGA3"/>
    <property type="match status" value="1"/>
</dbReference>
<dbReference type="PROSITE" id="PS50048">
    <property type="entry name" value="ZN2_CY6_FUNGAL_2"/>
    <property type="match status" value="1"/>
</dbReference>
<keyword evidence="5" id="KW-0539">Nucleus</keyword>
<comment type="caution">
    <text evidence="7">The sequence shown here is derived from an EMBL/GenBank/DDBJ whole genome shotgun (WGS) entry which is preliminary data.</text>
</comment>
<keyword evidence="2" id="KW-0805">Transcription regulation</keyword>
<name>A0A438MUT8_EXOME</name>
<evidence type="ECO:0000313" key="8">
    <source>
        <dbReference type="Proteomes" id="UP000288859"/>
    </source>
</evidence>
<dbReference type="SUPFAM" id="SSF57701">
    <property type="entry name" value="Zn2/Cys6 DNA-binding domain"/>
    <property type="match status" value="1"/>
</dbReference>
<dbReference type="GO" id="GO:0008270">
    <property type="term" value="F:zinc ion binding"/>
    <property type="evidence" value="ECO:0007669"/>
    <property type="project" value="InterPro"/>
</dbReference>
<organism evidence="7 8">
    <name type="scientific">Exophiala mesophila</name>
    <name type="common">Black yeast-like fungus</name>
    <dbReference type="NCBI Taxonomy" id="212818"/>
    <lineage>
        <taxon>Eukaryota</taxon>
        <taxon>Fungi</taxon>
        <taxon>Dikarya</taxon>
        <taxon>Ascomycota</taxon>
        <taxon>Pezizomycotina</taxon>
        <taxon>Eurotiomycetes</taxon>
        <taxon>Chaetothyriomycetidae</taxon>
        <taxon>Chaetothyriales</taxon>
        <taxon>Herpotrichiellaceae</taxon>
        <taxon>Exophiala</taxon>
    </lineage>
</organism>
<dbReference type="SMART" id="SM00066">
    <property type="entry name" value="GAL4"/>
    <property type="match status" value="1"/>
</dbReference>
<evidence type="ECO:0000256" key="5">
    <source>
        <dbReference type="ARBA" id="ARBA00023242"/>
    </source>
</evidence>
<evidence type="ECO:0000256" key="4">
    <source>
        <dbReference type="ARBA" id="ARBA00023163"/>
    </source>
</evidence>
<feature type="domain" description="Zn(2)-C6 fungal-type" evidence="6">
    <location>
        <begin position="11"/>
        <end position="41"/>
    </location>
</feature>
<dbReference type="GO" id="GO:0000981">
    <property type="term" value="F:DNA-binding transcription factor activity, RNA polymerase II-specific"/>
    <property type="evidence" value="ECO:0007669"/>
    <property type="project" value="InterPro"/>
</dbReference>
<evidence type="ECO:0000256" key="1">
    <source>
        <dbReference type="ARBA" id="ARBA00004123"/>
    </source>
</evidence>
<dbReference type="InterPro" id="IPR021858">
    <property type="entry name" value="Fun_TF"/>
</dbReference>
<dbReference type="InterPro" id="IPR001138">
    <property type="entry name" value="Zn2Cys6_DnaBD"/>
</dbReference>
<sequence>MSKAKLRTKSGCLTCRKRKLKCDEVKPNCRSCSLSNRACLWPSVSDLYDRRNRRRSELESIHSAGDGAHGFSDDSTSVDGSALCASLLRSSPQLQTSISSECENSLLNYYVDSFLAIILLPTTQPKDYTEFRSYTLVLALECESVKHTILCSSAANKFMLTGNDYFRQLSLKHYGEAVKSVNQSLASTDYSRESWADPLIVSVAYLYISAFWGPDANKDAPKHVAGMQQLFKLRYSTKTSPVNVDRSFDRIMAESALYHSFLLTMRDPFASSFHNDWSFLSNTLDLLESQVYVDPGEAAKSPVIGAPPSIYRLILDIIHMFNSPSRGNPEEYAKIRRSMDYWERLLDSDASIFRDTGYGDAIELYILSASLLLDWISELPQVSGPITLLNLSMHCGSTTAGFDGEPRLRWQIARAISVLRRPDNKYYWTWCYLSSWPLTVIGYAVDYEEEINLIKEVLHDSRYCIGYAEMERIKSELEGVWQIRQRKNKPLVFRPMTQQLSLAHVHG</sequence>
<dbReference type="VEuPathDB" id="FungiDB:PV10_03721"/>
<comment type="subcellular location">
    <subcellularLocation>
        <location evidence="1">Nucleus</location>
    </subcellularLocation>
</comment>
<accession>A0A438MUT8</accession>